<dbReference type="CDD" id="cd16325">
    <property type="entry name" value="LolA"/>
    <property type="match status" value="1"/>
</dbReference>
<organism evidence="3 4">
    <name type="scientific">Bordetella genomosp. 11</name>
    <dbReference type="NCBI Taxonomy" id="1416808"/>
    <lineage>
        <taxon>Bacteria</taxon>
        <taxon>Pseudomonadati</taxon>
        <taxon>Pseudomonadota</taxon>
        <taxon>Betaproteobacteria</taxon>
        <taxon>Burkholderiales</taxon>
        <taxon>Alcaligenaceae</taxon>
        <taxon>Bordetella</taxon>
    </lineage>
</organism>
<evidence type="ECO:0000313" key="3">
    <source>
        <dbReference type="EMBL" id="OZI60075.1"/>
    </source>
</evidence>
<evidence type="ECO:0000256" key="2">
    <source>
        <dbReference type="SAM" id="SignalP"/>
    </source>
</evidence>
<dbReference type="EMBL" id="NEVS01000004">
    <property type="protein sequence ID" value="OZI60075.1"/>
    <property type="molecule type" value="Genomic_DNA"/>
</dbReference>
<dbReference type="Gene3D" id="2.50.20.10">
    <property type="entry name" value="Lipoprotein localisation LolA/LolB/LppX"/>
    <property type="match status" value="1"/>
</dbReference>
<dbReference type="InterPro" id="IPR029046">
    <property type="entry name" value="LolA/LolB/LppX"/>
</dbReference>
<protein>
    <recommendedName>
        <fullName evidence="5">Outer membrane lipoprotein carrier protein LolA</fullName>
    </recommendedName>
</protein>
<reference evidence="4" key="1">
    <citation type="submission" date="2017-05" db="EMBL/GenBank/DDBJ databases">
        <title>Complete and WGS of Bordetella genogroups.</title>
        <authorList>
            <person name="Spilker T."/>
            <person name="Lipuma J."/>
        </authorList>
    </citation>
    <scope>NUCLEOTIDE SEQUENCE [LARGE SCALE GENOMIC DNA]</scope>
    <source>
        <strain evidence="4">AU8856</strain>
    </source>
</reference>
<dbReference type="SUPFAM" id="SSF89392">
    <property type="entry name" value="Prokaryotic lipoproteins and lipoprotein localization factors"/>
    <property type="match status" value="1"/>
</dbReference>
<keyword evidence="4" id="KW-1185">Reference proteome</keyword>
<accession>A0A261UER5</accession>
<comment type="caution">
    <text evidence="3">The sequence shown here is derived from an EMBL/GenBank/DDBJ whole genome shotgun (WGS) entry which is preliminary data.</text>
</comment>
<dbReference type="Pfam" id="PF19574">
    <property type="entry name" value="LolA_3"/>
    <property type="match status" value="1"/>
</dbReference>
<gene>
    <name evidence="3" type="ORF">CAL28_11430</name>
</gene>
<dbReference type="RefSeq" id="WP_094841494.1">
    <property type="nucleotide sequence ID" value="NZ_NEVS01000004.1"/>
</dbReference>
<feature type="signal peptide" evidence="2">
    <location>
        <begin position="1"/>
        <end position="27"/>
    </location>
</feature>
<dbReference type="InterPro" id="IPR004564">
    <property type="entry name" value="OM_lipoprot_carrier_LolA-like"/>
</dbReference>
<evidence type="ECO:0000313" key="4">
    <source>
        <dbReference type="Proteomes" id="UP000215767"/>
    </source>
</evidence>
<evidence type="ECO:0008006" key="5">
    <source>
        <dbReference type="Google" id="ProtNLM"/>
    </source>
</evidence>
<dbReference type="AlphaFoldDB" id="A0A261UER5"/>
<keyword evidence="1 2" id="KW-0732">Signal</keyword>
<proteinExistence type="predicted"/>
<feature type="chain" id="PRO_5012424329" description="Outer membrane lipoprotein carrier protein LolA" evidence="2">
    <location>
        <begin position="28"/>
        <end position="206"/>
    </location>
</feature>
<evidence type="ECO:0000256" key="1">
    <source>
        <dbReference type="ARBA" id="ARBA00022729"/>
    </source>
</evidence>
<dbReference type="Proteomes" id="UP000215767">
    <property type="component" value="Unassembled WGS sequence"/>
</dbReference>
<name>A0A261UER5_9BORD</name>
<dbReference type="OrthoDB" id="5297911at2"/>
<sequence>MTARRQGWIRRIAAAVLLAASAAPAWAFDLNDLQAQLREAPVVRGQFVQQKFLRSLPQPLTSTGLFTLSAQDGLLWELRAPLHQDLLLTSSAIFRRDDGGKWQALPQAVGAGRETRMFLTVLSGDTRSLQDNFDISLSGSAGDWQLVMTPKAALLKQIFTDIRISGGKLVQRIELRETQGDKTVMEMKNTRADTKLNDDERRDFES</sequence>